<evidence type="ECO:0000313" key="3">
    <source>
        <dbReference type="Proteomes" id="UP001632038"/>
    </source>
</evidence>
<dbReference type="PANTHER" id="PTHR31390">
    <property type="entry name" value="EXPRESSED PROTEIN"/>
    <property type="match status" value="1"/>
</dbReference>
<dbReference type="EMBL" id="JAVIJP010000028">
    <property type="protein sequence ID" value="KAL3634440.1"/>
    <property type="molecule type" value="Genomic_DNA"/>
</dbReference>
<dbReference type="PANTHER" id="PTHR31390:SF2">
    <property type="entry name" value="EXPRESSED PROTEIN"/>
    <property type="match status" value="1"/>
</dbReference>
<keyword evidence="3" id="KW-1185">Reference proteome</keyword>
<evidence type="ECO:0000313" key="2">
    <source>
        <dbReference type="EMBL" id="KAL3634440.1"/>
    </source>
</evidence>
<protein>
    <submittedName>
        <fullName evidence="2">Uncharacterized protein</fullName>
    </submittedName>
</protein>
<reference evidence="3" key="1">
    <citation type="journal article" date="2024" name="IScience">
        <title>Strigolactones Initiate the Formation of Haustorium-like Structures in Castilleja.</title>
        <authorList>
            <person name="Buerger M."/>
            <person name="Peterson D."/>
            <person name="Chory J."/>
        </authorList>
    </citation>
    <scope>NUCLEOTIDE SEQUENCE [LARGE SCALE GENOMIC DNA]</scope>
</reference>
<comment type="caution">
    <text evidence="2">The sequence shown here is derived from an EMBL/GenBank/DDBJ whole genome shotgun (WGS) entry which is preliminary data.</text>
</comment>
<dbReference type="InterPro" id="IPR021916">
    <property type="entry name" value="DUF3527"/>
</dbReference>
<evidence type="ECO:0000256" key="1">
    <source>
        <dbReference type="SAM" id="MobiDB-lite"/>
    </source>
</evidence>
<feature type="region of interest" description="Disordered" evidence="1">
    <location>
        <begin position="1"/>
        <end position="20"/>
    </location>
</feature>
<sequence>MESTSTNPRNDARNGGNLDSNDKTLVLKKCQKNLNPKKTLVINFRRSSGNELFIQTIHGLHNSIPKHITTLDEKYVLRCLESIHNYALRWNFTSNVGNLAVIECSSNMAKLATDLTVSGSQTMVNILNSQLLQKFGSFDCDVNAFDNKYLPEPTHKRDSSISSTNLSFSDQSPSSSAYGSLFSQGTLQFTWRNGLPLLVFTMDGKNEFYVAKLSKVEFSDSEKGLDYVYTFHSSNKKKEFDVQELEMESIAKMLVSTSVKLSDNSEIRETRFALFASSETTSNQVVRKNTRLKTKVVDIFKSIHSHKQRSNSKILEDTCSDNDFLDLSPNLELAAIIVKEVRQNQNKARVGGWGLNFLKRPSPETSTCSGCSTSMNVIIPAGFHGAPRTGGGGPSGLTERWISGGRCDCGGWDTGCPLTIFKSLMDNSEELISLDLFAQGLKTNVPIMKLASFREDMYYIHFESTLSSLQSFAIAAAIIHSRSSLIRSKVYKS</sequence>
<name>A0ABD3CWP8_9LAMI</name>
<dbReference type="Pfam" id="PF12043">
    <property type="entry name" value="DUF3527"/>
    <property type="match status" value="1"/>
</dbReference>
<accession>A0ABD3CWP8</accession>
<proteinExistence type="predicted"/>
<organism evidence="2 3">
    <name type="scientific">Castilleja foliolosa</name>
    <dbReference type="NCBI Taxonomy" id="1961234"/>
    <lineage>
        <taxon>Eukaryota</taxon>
        <taxon>Viridiplantae</taxon>
        <taxon>Streptophyta</taxon>
        <taxon>Embryophyta</taxon>
        <taxon>Tracheophyta</taxon>
        <taxon>Spermatophyta</taxon>
        <taxon>Magnoliopsida</taxon>
        <taxon>eudicotyledons</taxon>
        <taxon>Gunneridae</taxon>
        <taxon>Pentapetalae</taxon>
        <taxon>asterids</taxon>
        <taxon>lamiids</taxon>
        <taxon>Lamiales</taxon>
        <taxon>Orobanchaceae</taxon>
        <taxon>Pedicularideae</taxon>
        <taxon>Castillejinae</taxon>
        <taxon>Castilleja</taxon>
    </lineage>
</organism>
<dbReference type="Proteomes" id="UP001632038">
    <property type="component" value="Unassembled WGS sequence"/>
</dbReference>
<gene>
    <name evidence="2" type="ORF">CASFOL_021494</name>
</gene>
<dbReference type="AlphaFoldDB" id="A0ABD3CWP8"/>